<dbReference type="GeneID" id="110288638"/>
<dbReference type="RefSeq" id="XP_029329728.1">
    <property type="nucleotide sequence ID" value="XM_029473868.1"/>
</dbReference>
<evidence type="ECO:0000313" key="10">
    <source>
        <dbReference type="Proteomes" id="UP000515126"/>
    </source>
</evidence>
<feature type="non-terminal residue" evidence="11">
    <location>
        <position position="173"/>
    </location>
</feature>
<dbReference type="InterPro" id="IPR012674">
    <property type="entry name" value="Calycin"/>
</dbReference>
<evidence type="ECO:0000256" key="5">
    <source>
        <dbReference type="ARBA" id="ARBA00023106"/>
    </source>
</evidence>
<evidence type="ECO:0000256" key="4">
    <source>
        <dbReference type="ARBA" id="ARBA00022729"/>
    </source>
</evidence>
<dbReference type="InterPro" id="IPR000566">
    <property type="entry name" value="Lipocln_cytosolic_FA-bd_dom"/>
</dbReference>
<keyword evidence="3" id="KW-0964">Secreted</keyword>
<evidence type="ECO:0000313" key="11">
    <source>
        <dbReference type="RefSeq" id="XP_029329728.1"/>
    </source>
</evidence>
<dbReference type="PANTHER" id="PTHR11430">
    <property type="entry name" value="LIPOCALIN"/>
    <property type="match status" value="1"/>
</dbReference>
<dbReference type="PROSITE" id="PS00213">
    <property type="entry name" value="LIPOCALIN"/>
    <property type="match status" value="1"/>
</dbReference>
<dbReference type="Pfam" id="PF00061">
    <property type="entry name" value="Lipocalin"/>
    <property type="match status" value="1"/>
</dbReference>
<dbReference type="AlphaFoldDB" id="A0A6P7QLB4"/>
<feature type="non-terminal residue" evidence="11">
    <location>
        <position position="1"/>
    </location>
</feature>
<protein>
    <submittedName>
        <fullName evidence="11">Major urinary protein 5-like</fullName>
    </submittedName>
</protein>
<dbReference type="GO" id="GO:0036094">
    <property type="term" value="F:small molecule binding"/>
    <property type="evidence" value="ECO:0007669"/>
    <property type="project" value="InterPro"/>
</dbReference>
<dbReference type="PANTHER" id="PTHR11430:SF76">
    <property type="entry name" value="MAJOR URINARY PROTEIN 1-RELATED"/>
    <property type="match status" value="1"/>
</dbReference>
<feature type="chain" id="PRO_5027684781" evidence="8">
    <location>
        <begin position="21"/>
        <end position="173"/>
    </location>
</feature>
<dbReference type="GO" id="GO:0005550">
    <property type="term" value="F:pheromone binding"/>
    <property type="evidence" value="ECO:0007669"/>
    <property type="project" value="UniProtKB-KW"/>
</dbReference>
<dbReference type="InterPro" id="IPR002971">
    <property type="entry name" value="Maj_urinary"/>
</dbReference>
<gene>
    <name evidence="11" type="primary">LOC110288638</name>
</gene>
<sequence>LLLLLLLLLCFGLTLVSVRAEEASSMGRNLNVEKINGEWFSILLASDQREKVEEHGSMRHFLEHIHFLENSLAFKLHTFYLIDEECSEIFLVADKTEKTDEYSVTYDEFNTFTILKTDYDNYAMFHLRMGKTFQLMELFGQGPDLSEDIKEKFAKLCEEHGILRENIIDLCNA</sequence>
<dbReference type="PRINTS" id="PR01221">
    <property type="entry name" value="MAJORURINARY"/>
</dbReference>
<comment type="similarity">
    <text evidence="2 7">Belongs to the calycin superfamily. Lipocalin family.</text>
</comment>
<evidence type="ECO:0000256" key="3">
    <source>
        <dbReference type="ARBA" id="ARBA00022525"/>
    </source>
</evidence>
<keyword evidence="6" id="KW-1015">Disulfide bond</keyword>
<dbReference type="KEGG" id="mcal:110288638"/>
<dbReference type="PRINTS" id="PR00179">
    <property type="entry name" value="LIPOCALIN"/>
</dbReference>
<proteinExistence type="inferred from homology"/>
<dbReference type="GO" id="GO:0005615">
    <property type="term" value="C:extracellular space"/>
    <property type="evidence" value="ECO:0007669"/>
    <property type="project" value="TreeGrafter"/>
</dbReference>
<accession>A0A6P7QLB4</accession>
<feature type="domain" description="Lipocalin/cytosolic fatty-acid binding" evidence="9">
    <location>
        <begin position="36"/>
        <end position="170"/>
    </location>
</feature>
<dbReference type="InterPro" id="IPR022272">
    <property type="entry name" value="Lipocalin_CS"/>
</dbReference>
<reference evidence="11" key="1">
    <citation type="submission" date="2025-08" db="UniProtKB">
        <authorList>
            <consortium name="RefSeq"/>
        </authorList>
    </citation>
    <scope>IDENTIFICATION</scope>
</reference>
<evidence type="ECO:0000259" key="9">
    <source>
        <dbReference type="Pfam" id="PF00061"/>
    </source>
</evidence>
<evidence type="ECO:0000256" key="6">
    <source>
        <dbReference type="ARBA" id="ARBA00023157"/>
    </source>
</evidence>
<comment type="subcellular location">
    <subcellularLocation>
        <location evidence="1">Secreted</location>
    </subcellularLocation>
</comment>
<dbReference type="InterPro" id="IPR002345">
    <property type="entry name" value="Lipocalin"/>
</dbReference>
<dbReference type="Gene3D" id="2.40.128.20">
    <property type="match status" value="1"/>
</dbReference>
<dbReference type="SUPFAM" id="SSF50814">
    <property type="entry name" value="Lipocalins"/>
    <property type="match status" value="1"/>
</dbReference>
<evidence type="ECO:0000256" key="2">
    <source>
        <dbReference type="ARBA" id="ARBA00006889"/>
    </source>
</evidence>
<evidence type="ECO:0000256" key="1">
    <source>
        <dbReference type="ARBA" id="ARBA00004613"/>
    </source>
</evidence>
<keyword evidence="4 8" id="KW-0732">Signal</keyword>
<name>A0A6P7QLB4_MUSCR</name>
<dbReference type="FunFam" id="2.40.128.20:FF:000008">
    <property type="entry name" value="Major urinary protein"/>
    <property type="match status" value="1"/>
</dbReference>
<feature type="signal peptide" evidence="8">
    <location>
        <begin position="1"/>
        <end position="20"/>
    </location>
</feature>
<dbReference type="Proteomes" id="UP000515126">
    <property type="component" value="Unplaced"/>
</dbReference>
<organism evidence="10 11">
    <name type="scientific">Mus caroli</name>
    <name type="common">Ryukyu mouse</name>
    <name type="synonym">Ricefield mouse</name>
    <dbReference type="NCBI Taxonomy" id="10089"/>
    <lineage>
        <taxon>Eukaryota</taxon>
        <taxon>Metazoa</taxon>
        <taxon>Chordata</taxon>
        <taxon>Craniata</taxon>
        <taxon>Vertebrata</taxon>
        <taxon>Euteleostomi</taxon>
        <taxon>Mammalia</taxon>
        <taxon>Eutheria</taxon>
        <taxon>Euarchontoglires</taxon>
        <taxon>Glires</taxon>
        <taxon>Rodentia</taxon>
        <taxon>Myomorpha</taxon>
        <taxon>Muroidea</taxon>
        <taxon>Muridae</taxon>
        <taxon>Murinae</taxon>
        <taxon>Mus</taxon>
        <taxon>Mus</taxon>
    </lineage>
</organism>
<keyword evidence="5" id="KW-0590">Pheromone-binding</keyword>
<keyword evidence="10" id="KW-1185">Reference proteome</keyword>
<evidence type="ECO:0000256" key="7">
    <source>
        <dbReference type="RuleBase" id="RU003695"/>
    </source>
</evidence>
<evidence type="ECO:0000256" key="8">
    <source>
        <dbReference type="SAM" id="SignalP"/>
    </source>
</evidence>